<keyword evidence="12" id="KW-1185">Reference proteome</keyword>
<dbReference type="PANTHER" id="PTHR36122">
    <property type="entry name" value="NICOTINAMIDE RIBOSIDE TRANSPORTER PNUC"/>
    <property type="match status" value="1"/>
</dbReference>
<feature type="transmembrane region" description="Helical" evidence="10">
    <location>
        <begin position="20"/>
        <end position="36"/>
    </location>
</feature>
<dbReference type="Pfam" id="PF04973">
    <property type="entry name" value="NMN_transporter"/>
    <property type="match status" value="1"/>
</dbReference>
<evidence type="ECO:0000256" key="1">
    <source>
        <dbReference type="ARBA" id="ARBA00002672"/>
    </source>
</evidence>
<name>A0ABV2LS28_9FLAO</name>
<accession>A0ABV2LS28</accession>
<dbReference type="PANTHER" id="PTHR36122:SF2">
    <property type="entry name" value="NICOTINAMIDE RIBOSIDE TRANSPORTER PNUC"/>
    <property type="match status" value="1"/>
</dbReference>
<evidence type="ECO:0000256" key="2">
    <source>
        <dbReference type="ARBA" id="ARBA00004651"/>
    </source>
</evidence>
<keyword evidence="5" id="KW-0813">Transport</keyword>
<comment type="subcellular location">
    <subcellularLocation>
        <location evidence="2">Cell membrane</location>
        <topology evidence="2">Multi-pass membrane protein</topology>
    </subcellularLocation>
</comment>
<feature type="transmembrane region" description="Helical" evidence="10">
    <location>
        <begin position="146"/>
        <end position="168"/>
    </location>
</feature>
<feature type="transmembrane region" description="Helical" evidence="10">
    <location>
        <begin position="175"/>
        <end position="190"/>
    </location>
</feature>
<keyword evidence="8 10" id="KW-1133">Transmembrane helix</keyword>
<dbReference type="Proteomes" id="UP001549146">
    <property type="component" value="Unassembled WGS sequence"/>
</dbReference>
<feature type="transmembrane region" description="Helical" evidence="10">
    <location>
        <begin position="106"/>
        <end position="126"/>
    </location>
</feature>
<evidence type="ECO:0000256" key="6">
    <source>
        <dbReference type="ARBA" id="ARBA00022475"/>
    </source>
</evidence>
<feature type="transmembrane region" description="Helical" evidence="10">
    <location>
        <begin position="43"/>
        <end position="62"/>
    </location>
</feature>
<sequence>MSEFFSYLIEPYKNYDTFQIVLEIIAAILGIASVFFSMRRNIWVFPTGIVSTFLYIYLYFNWGLYGESLINIYYTIMSVYGWILWYKNTEEDHIHVPVYWASKLDYLKSVGLFILTFCFILTIYYFRPLINAGFDFSQEYQFGHHYTTVDYVDASLTGIFLIGMWMMAKQKVDNWIFWIIGDLIMIPLLMHKGYAISSFQYLIFTILAVKGLLEWRKQASLQSLSN</sequence>
<comment type="caution">
    <text evidence="11">The sequence shown here is derived from an EMBL/GenBank/DDBJ whole genome shotgun (WGS) entry which is preliminary data.</text>
</comment>
<evidence type="ECO:0000256" key="5">
    <source>
        <dbReference type="ARBA" id="ARBA00022448"/>
    </source>
</evidence>
<keyword evidence="7 10" id="KW-0812">Transmembrane</keyword>
<reference evidence="11 12" key="1">
    <citation type="submission" date="2024-06" db="EMBL/GenBank/DDBJ databases">
        <title>Genomic Encyclopedia of Type Strains, Phase IV (KMG-IV): sequencing the most valuable type-strain genomes for metagenomic binning, comparative biology and taxonomic classification.</title>
        <authorList>
            <person name="Goeker M."/>
        </authorList>
    </citation>
    <scope>NUCLEOTIDE SEQUENCE [LARGE SCALE GENOMIC DNA]</scope>
    <source>
        <strain evidence="11 12">DSM 29388</strain>
    </source>
</reference>
<dbReference type="EMBL" id="JBEPMO010000004">
    <property type="protein sequence ID" value="MET3731360.1"/>
    <property type="molecule type" value="Genomic_DNA"/>
</dbReference>
<proteinExistence type="inferred from homology"/>
<comment type="similarity">
    <text evidence="3">Belongs to the nicotinamide ribonucleoside (NR) uptake permease (TC 4.B.1) family.</text>
</comment>
<evidence type="ECO:0000313" key="12">
    <source>
        <dbReference type="Proteomes" id="UP001549146"/>
    </source>
</evidence>
<evidence type="ECO:0000256" key="10">
    <source>
        <dbReference type="SAM" id="Phobius"/>
    </source>
</evidence>
<dbReference type="InterPro" id="IPR006419">
    <property type="entry name" value="NMN_transpt_PnuC"/>
</dbReference>
<organism evidence="11 12">
    <name type="scientific">Moheibacter stercoris</name>
    <dbReference type="NCBI Taxonomy" id="1628251"/>
    <lineage>
        <taxon>Bacteria</taxon>
        <taxon>Pseudomonadati</taxon>
        <taxon>Bacteroidota</taxon>
        <taxon>Flavobacteriia</taxon>
        <taxon>Flavobacteriales</taxon>
        <taxon>Weeksellaceae</taxon>
        <taxon>Moheibacter</taxon>
    </lineage>
</organism>
<dbReference type="RefSeq" id="WP_354507548.1">
    <property type="nucleotide sequence ID" value="NZ_JBEPMO010000004.1"/>
</dbReference>
<evidence type="ECO:0000256" key="9">
    <source>
        <dbReference type="ARBA" id="ARBA00023136"/>
    </source>
</evidence>
<evidence type="ECO:0000256" key="4">
    <source>
        <dbReference type="ARBA" id="ARBA00017522"/>
    </source>
</evidence>
<evidence type="ECO:0000256" key="8">
    <source>
        <dbReference type="ARBA" id="ARBA00022989"/>
    </source>
</evidence>
<protein>
    <recommendedName>
        <fullName evidence="4">Nicotinamide riboside transporter PnuC</fullName>
    </recommendedName>
</protein>
<evidence type="ECO:0000256" key="3">
    <source>
        <dbReference type="ARBA" id="ARBA00006669"/>
    </source>
</evidence>
<comment type="function">
    <text evidence="1">Required for nicotinamide riboside transport across the inner membrane.</text>
</comment>
<keyword evidence="9 10" id="KW-0472">Membrane</keyword>
<dbReference type="NCBIfam" id="TIGR01528">
    <property type="entry name" value="NMN_trans_PnuC"/>
    <property type="match status" value="1"/>
</dbReference>
<evidence type="ECO:0000256" key="7">
    <source>
        <dbReference type="ARBA" id="ARBA00022692"/>
    </source>
</evidence>
<evidence type="ECO:0000313" key="11">
    <source>
        <dbReference type="EMBL" id="MET3731360.1"/>
    </source>
</evidence>
<gene>
    <name evidence="11" type="ORF">ABID46_000929</name>
</gene>
<keyword evidence="6" id="KW-1003">Cell membrane</keyword>
<feature type="transmembrane region" description="Helical" evidence="10">
    <location>
        <begin position="68"/>
        <end position="86"/>
    </location>
</feature>